<dbReference type="SUPFAM" id="SSF53850">
    <property type="entry name" value="Periplasmic binding protein-like II"/>
    <property type="match status" value="1"/>
</dbReference>
<dbReference type="Gene3D" id="3.40.190.10">
    <property type="entry name" value="Periplasmic binding protein-like II"/>
    <property type="match status" value="2"/>
</dbReference>
<name>A0ABU8EUA6_9GAMM</name>
<feature type="signal peptide" evidence="2">
    <location>
        <begin position="1"/>
        <end position="29"/>
    </location>
</feature>
<keyword evidence="2" id="KW-0732">Signal</keyword>
<dbReference type="Proteomes" id="UP001382455">
    <property type="component" value="Unassembled WGS sequence"/>
</dbReference>
<reference evidence="3 4" key="1">
    <citation type="submission" date="2023-12" db="EMBL/GenBank/DDBJ databases">
        <title>Friends and Foes: Symbiotic and Algicidal bacterial influence on Karenia brevis blooms.</title>
        <authorList>
            <person name="Fei C."/>
            <person name="Mohamed A.R."/>
            <person name="Booker A."/>
            <person name="Arshad M."/>
            <person name="Klass S."/>
            <person name="Ahn S."/>
            <person name="Gilbert P.M."/>
            <person name="Heil C.A."/>
            <person name="Martinez J.M."/>
            <person name="Amin S.A."/>
        </authorList>
    </citation>
    <scope>NUCLEOTIDE SEQUENCE [LARGE SCALE GENOMIC DNA]</scope>
    <source>
        <strain evidence="3 4">CE15</strain>
    </source>
</reference>
<comment type="caution">
    <text evidence="3">The sequence shown here is derived from an EMBL/GenBank/DDBJ whole genome shotgun (WGS) entry which is preliminary data.</text>
</comment>
<comment type="similarity">
    <text evidence="1">Belongs to the bacterial solute-binding protein 3 family.</text>
</comment>
<evidence type="ECO:0000256" key="2">
    <source>
        <dbReference type="SAM" id="SignalP"/>
    </source>
</evidence>
<evidence type="ECO:0000256" key="1">
    <source>
        <dbReference type="ARBA" id="ARBA00010333"/>
    </source>
</evidence>
<organism evidence="3 4">
    <name type="scientific">Pseudoalteromonas spongiae</name>
    <dbReference type="NCBI Taxonomy" id="298657"/>
    <lineage>
        <taxon>Bacteria</taxon>
        <taxon>Pseudomonadati</taxon>
        <taxon>Pseudomonadota</taxon>
        <taxon>Gammaproteobacteria</taxon>
        <taxon>Alteromonadales</taxon>
        <taxon>Pseudoalteromonadaceae</taxon>
        <taxon>Pseudoalteromonas</taxon>
    </lineage>
</organism>
<protein>
    <submittedName>
        <fullName evidence="3">Transporter substrate-binding domain-containing protein</fullName>
    </submittedName>
</protein>
<gene>
    <name evidence="3" type="ORF">WAE96_12630</name>
</gene>
<evidence type="ECO:0000313" key="3">
    <source>
        <dbReference type="EMBL" id="MEI4550507.1"/>
    </source>
</evidence>
<evidence type="ECO:0000313" key="4">
    <source>
        <dbReference type="Proteomes" id="UP001382455"/>
    </source>
</evidence>
<keyword evidence="4" id="KW-1185">Reference proteome</keyword>
<dbReference type="EMBL" id="JBAWKS010000001">
    <property type="protein sequence ID" value="MEI4550507.1"/>
    <property type="molecule type" value="Genomic_DNA"/>
</dbReference>
<dbReference type="RefSeq" id="WP_336435668.1">
    <property type="nucleotide sequence ID" value="NZ_JBAWKS010000001.1"/>
</dbReference>
<accession>A0ABU8EUA6</accession>
<proteinExistence type="inferred from homology"/>
<dbReference type="PANTHER" id="PTHR35936:SF19">
    <property type="entry name" value="AMINO-ACID-BINDING PROTEIN YXEM-RELATED"/>
    <property type="match status" value="1"/>
</dbReference>
<dbReference type="PANTHER" id="PTHR35936">
    <property type="entry name" value="MEMBRANE-BOUND LYTIC MUREIN TRANSGLYCOSYLASE F"/>
    <property type="match status" value="1"/>
</dbReference>
<feature type="chain" id="PRO_5046120003" evidence="2">
    <location>
        <begin position="30"/>
        <end position="257"/>
    </location>
</feature>
<sequence length="257" mass="29479">MWQKFIIMPFKVCLVVSAYFAITANNAYAEQVVPQTTEQKITLRFAVPHFPPYIYLNENKKLAGQGIVRVTQVLNNLEVNYEFELVANYGVALREMRSGNVDGFFLATQNRFRDRIAKISDAVLINNWSWFYKTSNVIDVKHSGFREQAKIGTILNTNTQVWLQDNNYPIATLSNDVDTLVEMLLADRLDAVFLSESVFVHALSKRSQSLDNIASIIEASRDFSVYFSNNFLVEHRWFLDAFNSELAKLKAQEKEAL</sequence>